<evidence type="ECO:0000313" key="2">
    <source>
        <dbReference type="Proteomes" id="UP001497680"/>
    </source>
</evidence>
<reference evidence="1 2" key="1">
    <citation type="journal article" date="2022" name="New Phytol.">
        <title>Ecological generalism drives hyperdiversity of secondary metabolite gene clusters in xylarialean endophytes.</title>
        <authorList>
            <person name="Franco M.E.E."/>
            <person name="Wisecaver J.H."/>
            <person name="Arnold A.E."/>
            <person name="Ju Y.M."/>
            <person name="Slot J.C."/>
            <person name="Ahrendt S."/>
            <person name="Moore L.P."/>
            <person name="Eastman K.E."/>
            <person name="Scott K."/>
            <person name="Konkel Z."/>
            <person name="Mondo S.J."/>
            <person name="Kuo A."/>
            <person name="Hayes R.D."/>
            <person name="Haridas S."/>
            <person name="Andreopoulos B."/>
            <person name="Riley R."/>
            <person name="LaButti K."/>
            <person name="Pangilinan J."/>
            <person name="Lipzen A."/>
            <person name="Amirebrahimi M."/>
            <person name="Yan J."/>
            <person name="Adam C."/>
            <person name="Keymanesh K."/>
            <person name="Ng V."/>
            <person name="Louie K."/>
            <person name="Northen T."/>
            <person name="Drula E."/>
            <person name="Henrissat B."/>
            <person name="Hsieh H.M."/>
            <person name="Youens-Clark K."/>
            <person name="Lutzoni F."/>
            <person name="Miadlikowska J."/>
            <person name="Eastwood D.C."/>
            <person name="Hamelin R.C."/>
            <person name="Grigoriev I.V."/>
            <person name="U'Ren J.M."/>
        </authorList>
    </citation>
    <scope>NUCLEOTIDE SEQUENCE [LARGE SCALE GENOMIC DNA]</scope>
    <source>
        <strain evidence="1 2">ER1909</strain>
    </source>
</reference>
<dbReference type="EMBL" id="MU394341">
    <property type="protein sequence ID" value="KAI6084170.1"/>
    <property type="molecule type" value="Genomic_DNA"/>
</dbReference>
<evidence type="ECO:0000313" key="1">
    <source>
        <dbReference type="EMBL" id="KAI6084170.1"/>
    </source>
</evidence>
<organism evidence="1 2">
    <name type="scientific">Hypoxylon rubiginosum</name>
    <dbReference type="NCBI Taxonomy" id="110542"/>
    <lineage>
        <taxon>Eukaryota</taxon>
        <taxon>Fungi</taxon>
        <taxon>Dikarya</taxon>
        <taxon>Ascomycota</taxon>
        <taxon>Pezizomycotina</taxon>
        <taxon>Sordariomycetes</taxon>
        <taxon>Xylariomycetidae</taxon>
        <taxon>Xylariales</taxon>
        <taxon>Hypoxylaceae</taxon>
        <taxon>Hypoxylon</taxon>
    </lineage>
</organism>
<keyword evidence="2" id="KW-1185">Reference proteome</keyword>
<protein>
    <submittedName>
        <fullName evidence="1">Dienelactone hydrolase</fullName>
    </submittedName>
</protein>
<name>A0ACC0CV56_9PEZI</name>
<proteinExistence type="predicted"/>
<comment type="caution">
    <text evidence="1">The sequence shown here is derived from an EMBL/GenBank/DDBJ whole genome shotgun (WGS) entry which is preliminary data.</text>
</comment>
<keyword evidence="1" id="KW-0378">Hydrolase</keyword>
<accession>A0ACC0CV56</accession>
<dbReference type="Proteomes" id="UP001497680">
    <property type="component" value="Unassembled WGS sequence"/>
</dbReference>
<gene>
    <name evidence="1" type="ORF">F4821DRAFT_280342</name>
</gene>
<sequence>MASYAPSDCCVKGVRYVGEPQGEDIKIGRWDAYLATPDNAMAEAHGFSAILYIPDVIGIWQNSKLMADQYAANGYLTLVLDIFNGDALSLNRPLDFDMNSWIAHGSTGDNPHTTQAIDPIVVEAIRYLKEEQGVNKLGAVGYCFGAKYVLRHQRSGIDVGFIAHPSYVTPNEVQGFQAPLSVAIADRDHIFTKEDRDQAEMLLAAKGDPWQMNVYSQVNHGFAVRGDPTERHQRFAKEQAFLQAINWFDYWL</sequence>